<proteinExistence type="predicted"/>
<accession>A0A8S4GFM5</accession>
<feature type="coiled-coil region" evidence="1">
    <location>
        <begin position="111"/>
        <end position="159"/>
    </location>
</feature>
<sequence length="301" mass="34576">MSMMRRSPPGTPLPGLIQVNSEPNISGTCDADSNNDLPRKKRTHDDMSPSKDFENFRRELRADMMDMFRSWQDNQKELFKNMMESQNNVFKKLASDVAEVKAQNNEIYSTNQEIEKSMSFINKEFEELKKKVENLEKERSELNDHANDLENKLRDVQLSSRSSSIEMRNVPLKDKETHSDLMSIVSGIGRAIGCPVTSSEIRDIRRLSGKPGTTRPIVAEFGQVHAKNRFLSSARDFNRKLQTQDKLNTETIGLSPLNTWSDCLVRLIGPSELFFPIGSINESDYHYYFEIRTYGPPDRTK</sequence>
<dbReference type="EMBL" id="CAJHNJ030000893">
    <property type="protein sequence ID" value="CAG9138779.1"/>
    <property type="molecule type" value="Genomic_DNA"/>
</dbReference>
<evidence type="ECO:0000313" key="3">
    <source>
        <dbReference type="EMBL" id="CAG9138779.1"/>
    </source>
</evidence>
<organism evidence="3 4">
    <name type="scientific">Plutella xylostella</name>
    <name type="common">Diamondback moth</name>
    <name type="synonym">Plutella maculipennis</name>
    <dbReference type="NCBI Taxonomy" id="51655"/>
    <lineage>
        <taxon>Eukaryota</taxon>
        <taxon>Metazoa</taxon>
        <taxon>Ecdysozoa</taxon>
        <taxon>Arthropoda</taxon>
        <taxon>Hexapoda</taxon>
        <taxon>Insecta</taxon>
        <taxon>Pterygota</taxon>
        <taxon>Neoptera</taxon>
        <taxon>Endopterygota</taxon>
        <taxon>Lepidoptera</taxon>
        <taxon>Glossata</taxon>
        <taxon>Ditrysia</taxon>
        <taxon>Yponomeutoidea</taxon>
        <taxon>Plutellidae</taxon>
        <taxon>Plutella</taxon>
    </lineage>
</organism>
<keyword evidence="1" id="KW-0175">Coiled coil</keyword>
<feature type="region of interest" description="Disordered" evidence="2">
    <location>
        <begin position="1"/>
        <end position="54"/>
    </location>
</feature>
<dbReference type="Proteomes" id="UP000653454">
    <property type="component" value="Unassembled WGS sequence"/>
</dbReference>
<keyword evidence="4" id="KW-1185">Reference proteome</keyword>
<protein>
    <submittedName>
        <fullName evidence="3">(diamondback moth) hypothetical protein</fullName>
    </submittedName>
</protein>
<comment type="caution">
    <text evidence="3">The sequence shown here is derived from an EMBL/GenBank/DDBJ whole genome shotgun (WGS) entry which is preliminary data.</text>
</comment>
<name>A0A8S4GFM5_PLUXY</name>
<evidence type="ECO:0000256" key="1">
    <source>
        <dbReference type="SAM" id="Coils"/>
    </source>
</evidence>
<feature type="compositionally biased region" description="Basic and acidic residues" evidence="2">
    <location>
        <begin position="43"/>
        <end position="54"/>
    </location>
</feature>
<dbReference type="AlphaFoldDB" id="A0A8S4GFM5"/>
<evidence type="ECO:0000256" key="2">
    <source>
        <dbReference type="SAM" id="MobiDB-lite"/>
    </source>
</evidence>
<dbReference type="SUPFAM" id="SSF75704">
    <property type="entry name" value="Mitotic arrest deficient-like 1, Mad1"/>
    <property type="match status" value="1"/>
</dbReference>
<gene>
    <name evidence="3" type="ORF">PLXY2_LOCUS17032</name>
</gene>
<feature type="compositionally biased region" description="Polar residues" evidence="2">
    <location>
        <begin position="18"/>
        <end position="36"/>
    </location>
</feature>
<reference evidence="3" key="1">
    <citation type="submission" date="2020-11" db="EMBL/GenBank/DDBJ databases">
        <authorList>
            <person name="Whiteford S."/>
        </authorList>
    </citation>
    <scope>NUCLEOTIDE SEQUENCE</scope>
</reference>
<dbReference type="Gene3D" id="1.10.287.950">
    <property type="entry name" value="Methyl-accepting chemotaxis protein"/>
    <property type="match status" value="1"/>
</dbReference>
<evidence type="ECO:0000313" key="4">
    <source>
        <dbReference type="Proteomes" id="UP000653454"/>
    </source>
</evidence>